<evidence type="ECO:0000313" key="1">
    <source>
        <dbReference type="EMBL" id="SEO99407.1"/>
    </source>
</evidence>
<keyword evidence="2" id="KW-1185">Reference proteome</keyword>
<dbReference type="Proteomes" id="UP000198942">
    <property type="component" value="Unassembled WGS sequence"/>
</dbReference>
<reference evidence="2" key="1">
    <citation type="submission" date="2016-10" db="EMBL/GenBank/DDBJ databases">
        <authorList>
            <person name="Varghese N."/>
            <person name="Submissions S."/>
        </authorList>
    </citation>
    <scope>NUCLEOTIDE SEQUENCE [LARGE SCALE GENOMIC DNA]</scope>
    <source>
        <strain evidence="2">Gh-48</strain>
    </source>
</reference>
<sequence>MRASKNIVSRVNRKPSVAISPQLKTSVVISTQRTLFSSNLTTLNPMSKPGFNPDPRGTDIVLFELWINFQKRHKPVSPELRS</sequence>
<organism evidence="1 2">
    <name type="scientific">Mucilaginibacter gossypiicola</name>
    <dbReference type="NCBI Taxonomy" id="551995"/>
    <lineage>
        <taxon>Bacteria</taxon>
        <taxon>Pseudomonadati</taxon>
        <taxon>Bacteroidota</taxon>
        <taxon>Sphingobacteriia</taxon>
        <taxon>Sphingobacteriales</taxon>
        <taxon>Sphingobacteriaceae</taxon>
        <taxon>Mucilaginibacter</taxon>
    </lineage>
</organism>
<protein>
    <submittedName>
        <fullName evidence="1">Uncharacterized protein</fullName>
    </submittedName>
</protein>
<evidence type="ECO:0000313" key="2">
    <source>
        <dbReference type="Proteomes" id="UP000198942"/>
    </source>
</evidence>
<gene>
    <name evidence="1" type="ORF">SAMN05192574_11877</name>
</gene>
<proteinExistence type="predicted"/>
<name>A0A1H8U8M4_9SPHI</name>
<dbReference type="EMBL" id="FOCL01000018">
    <property type="protein sequence ID" value="SEO99407.1"/>
    <property type="molecule type" value="Genomic_DNA"/>
</dbReference>
<dbReference type="AlphaFoldDB" id="A0A1H8U8M4"/>
<accession>A0A1H8U8M4</accession>